<gene>
    <name evidence="9" type="primary">rpoE</name>
    <name evidence="9" type="ordered locus">MHC_00465</name>
</gene>
<reference evidence="9 10" key="1">
    <citation type="journal article" date="2012" name="J. Bacteriol.">
        <title>Complete genome sequence of Mycoplasma haemocanis strain Illinois.</title>
        <authorList>
            <person name="do Nascimento N.C."/>
            <person name="Guimaraes A.M."/>
            <person name="Santos A.P."/>
            <person name="Sanmiguel P.J."/>
            <person name="Messick J.B."/>
        </authorList>
    </citation>
    <scope>NUCLEOTIDE SEQUENCE [LARGE SCALE GENOMIC DNA]</scope>
    <source>
        <strain evidence="9 10">Illinois</strain>
    </source>
</reference>
<dbReference type="STRING" id="1111676.MHC_00465"/>
<dbReference type="Proteomes" id="UP000009135">
    <property type="component" value="Chromosome"/>
</dbReference>
<dbReference type="Gene3D" id="1.10.10.1250">
    <property type="entry name" value="RNA polymerase, subunit delta, N-terminal domain"/>
    <property type="match status" value="1"/>
</dbReference>
<evidence type="ECO:0000256" key="5">
    <source>
        <dbReference type="ARBA" id="ARBA00023163"/>
    </source>
</evidence>
<evidence type="ECO:0000256" key="2">
    <source>
        <dbReference type="ARBA" id="ARBA00022478"/>
    </source>
</evidence>
<dbReference type="KEGG" id="mhe:MHC_00465"/>
<evidence type="ECO:0000313" key="10">
    <source>
        <dbReference type="Proteomes" id="UP000009135"/>
    </source>
</evidence>
<dbReference type="GO" id="GO:0006351">
    <property type="term" value="P:DNA-templated transcription"/>
    <property type="evidence" value="ECO:0007669"/>
    <property type="project" value="InterPro"/>
</dbReference>
<evidence type="ECO:0000256" key="3">
    <source>
        <dbReference type="ARBA" id="ARBA00022679"/>
    </source>
</evidence>
<evidence type="ECO:0000256" key="1">
    <source>
        <dbReference type="ARBA" id="ARBA00009828"/>
    </source>
</evidence>
<dbReference type="AlphaFoldDB" id="H6N5J9"/>
<keyword evidence="4 9" id="KW-0548">Nucleotidyltransferase</keyword>
<dbReference type="OrthoDB" id="400111at2"/>
<keyword evidence="2 9" id="KW-0240">DNA-directed RNA polymerase</keyword>
<dbReference type="HOGENOM" id="CLU_129264_0_0_14"/>
<feature type="compositionally biased region" description="Acidic residues" evidence="7">
    <location>
        <begin position="133"/>
        <end position="167"/>
    </location>
</feature>
<evidence type="ECO:0000256" key="4">
    <source>
        <dbReference type="ARBA" id="ARBA00022695"/>
    </source>
</evidence>
<feature type="domain" description="HTH HARE-type" evidence="8">
    <location>
        <begin position="17"/>
        <end position="87"/>
    </location>
</feature>
<keyword evidence="3 9" id="KW-0808">Transferase</keyword>
<evidence type="ECO:0000259" key="8">
    <source>
        <dbReference type="PROSITE" id="PS51913"/>
    </source>
</evidence>
<name>H6N5J9_MYCHN</name>
<dbReference type="PROSITE" id="PS51913">
    <property type="entry name" value="HTH_HARE"/>
    <property type="match status" value="1"/>
</dbReference>
<evidence type="ECO:0000313" key="9">
    <source>
        <dbReference type="EMBL" id="AEW44959.1"/>
    </source>
</evidence>
<dbReference type="InterPro" id="IPR038087">
    <property type="entry name" value="RNAP_delta_N_dom_sf"/>
</dbReference>
<sequence>MAKKLEVSHKDNNLHVSQLIEFAYTVAKEQFKGEFFSFHSLWSKTWKGASAFSKEKVENWIGFFYAEILLDPRFVAFNFNKWKLKEFMSFEDIKKLETTVFSEDSMFEEGYADYMADEKRKKKEVEVVPGDDVSVDDIVSDEESDEGEELDEDSIVDAEDPSFDTEI</sequence>
<comment type="similarity">
    <text evidence="1">Belongs to the RpoE family.</text>
</comment>
<dbReference type="NCBIfam" id="TIGR04567">
    <property type="entry name" value="RNAP_delt_lowGC"/>
    <property type="match status" value="1"/>
</dbReference>
<dbReference type="GO" id="GO:0016779">
    <property type="term" value="F:nucleotidyltransferase activity"/>
    <property type="evidence" value="ECO:0007669"/>
    <property type="project" value="UniProtKB-KW"/>
</dbReference>
<dbReference type="InterPro" id="IPR029757">
    <property type="entry name" value="RpoE"/>
</dbReference>
<evidence type="ECO:0000256" key="7">
    <source>
        <dbReference type="SAM" id="MobiDB-lite"/>
    </source>
</evidence>
<dbReference type="EMBL" id="CP003199">
    <property type="protein sequence ID" value="AEW44959.1"/>
    <property type="molecule type" value="Genomic_DNA"/>
</dbReference>
<protein>
    <recommendedName>
        <fullName evidence="6">RNAP delta factor</fullName>
    </recommendedName>
</protein>
<dbReference type="GO" id="GO:0000428">
    <property type="term" value="C:DNA-directed RNA polymerase complex"/>
    <property type="evidence" value="ECO:0007669"/>
    <property type="project" value="UniProtKB-KW"/>
</dbReference>
<organism evidence="9 10">
    <name type="scientific">Mycoplasma haemocanis (strain Illinois)</name>
    <dbReference type="NCBI Taxonomy" id="1111676"/>
    <lineage>
        <taxon>Bacteria</taxon>
        <taxon>Bacillati</taxon>
        <taxon>Mycoplasmatota</taxon>
        <taxon>Mollicutes</taxon>
        <taxon>Mycoplasmataceae</taxon>
        <taxon>Mycoplasma</taxon>
    </lineage>
</organism>
<dbReference type="InterPro" id="IPR007759">
    <property type="entry name" value="Asxl_HARE-HTH"/>
</dbReference>
<feature type="region of interest" description="Disordered" evidence="7">
    <location>
        <begin position="123"/>
        <end position="167"/>
    </location>
</feature>
<keyword evidence="10" id="KW-1185">Reference proteome</keyword>
<evidence type="ECO:0000256" key="6">
    <source>
        <dbReference type="ARBA" id="ARBA00031937"/>
    </source>
</evidence>
<proteinExistence type="inferred from homology"/>
<accession>H6N5J9</accession>
<dbReference type="GO" id="GO:0006355">
    <property type="term" value="P:regulation of DNA-templated transcription"/>
    <property type="evidence" value="ECO:0007669"/>
    <property type="project" value="InterPro"/>
</dbReference>
<keyword evidence="5" id="KW-0804">Transcription</keyword>